<evidence type="ECO:0000313" key="2">
    <source>
        <dbReference type="EMBL" id="SHF51542.1"/>
    </source>
</evidence>
<name>A0A1M5CAU6_9BACT</name>
<evidence type="ECO:0000256" key="1">
    <source>
        <dbReference type="SAM" id="SignalP"/>
    </source>
</evidence>
<organism evidence="2 3">
    <name type="scientific">Dysgonomonas macrotermitis</name>
    <dbReference type="NCBI Taxonomy" id="1346286"/>
    <lineage>
        <taxon>Bacteria</taxon>
        <taxon>Pseudomonadati</taxon>
        <taxon>Bacteroidota</taxon>
        <taxon>Bacteroidia</taxon>
        <taxon>Bacteroidales</taxon>
        <taxon>Dysgonomonadaceae</taxon>
        <taxon>Dysgonomonas</taxon>
    </lineage>
</organism>
<dbReference type="Pfam" id="PF01963">
    <property type="entry name" value="TraB_PrgY_gumN"/>
    <property type="match status" value="1"/>
</dbReference>
<reference evidence="3" key="1">
    <citation type="submission" date="2016-11" db="EMBL/GenBank/DDBJ databases">
        <authorList>
            <person name="Varghese N."/>
            <person name="Submissions S."/>
        </authorList>
    </citation>
    <scope>NUCLEOTIDE SEQUENCE [LARGE SCALE GENOMIC DNA]</scope>
    <source>
        <strain evidence="3">DSM 27370</strain>
    </source>
</reference>
<feature type="chain" id="PRO_5009909251" description="TraB family protein" evidence="1">
    <location>
        <begin position="21"/>
        <end position="301"/>
    </location>
</feature>
<dbReference type="InterPro" id="IPR002816">
    <property type="entry name" value="TraB/PrgY/GumN_fam"/>
</dbReference>
<dbReference type="PANTHER" id="PTHR40590">
    <property type="entry name" value="CYTOPLASMIC PROTEIN-RELATED"/>
    <property type="match status" value="1"/>
</dbReference>
<keyword evidence="1" id="KW-0732">Signal</keyword>
<evidence type="ECO:0000313" key="3">
    <source>
        <dbReference type="Proteomes" id="UP000184480"/>
    </source>
</evidence>
<dbReference type="PANTHER" id="PTHR40590:SF1">
    <property type="entry name" value="CYTOPLASMIC PROTEIN"/>
    <property type="match status" value="1"/>
</dbReference>
<keyword evidence="3" id="KW-1185">Reference proteome</keyword>
<gene>
    <name evidence="2" type="ORF">SAMN05444362_10788</name>
</gene>
<dbReference type="InterPro" id="IPR047111">
    <property type="entry name" value="YbaP-like"/>
</dbReference>
<sequence>MSHIRLSILFIYFICSSLFAVNAQKAEFTGSVLWKISGKDLPGPSYIVGTNHIISDSFLDSIPGLKEAMNSTGQVIGEMDMDNVKADMAAMATASIIPDGKTYSELLTEERYQLLDSVLRNDLGIALSQVEMISPVTLSNLYVINVYNKVSPKNKDSENMDTYFQTYAREKGKPVLALETLEEQIRYLYYLKPLDKQIEELFCTITSDHLESDILELDSLYRKGDLTGLEQLMDREDLSCPGDPEEKDILYLQRNNNWLEKLPAIMKSETSLIAVGCLHLAGEDGLLNRLSEMGYEVTPVK</sequence>
<dbReference type="OrthoDB" id="9798714at2"/>
<dbReference type="EMBL" id="FQUC01000007">
    <property type="protein sequence ID" value="SHF51542.1"/>
    <property type="molecule type" value="Genomic_DNA"/>
</dbReference>
<accession>A0A1M5CAU6</accession>
<dbReference type="RefSeq" id="WP_062179442.1">
    <property type="nucleotide sequence ID" value="NZ_BBXL01000007.1"/>
</dbReference>
<feature type="signal peptide" evidence="1">
    <location>
        <begin position="1"/>
        <end position="20"/>
    </location>
</feature>
<evidence type="ECO:0008006" key="4">
    <source>
        <dbReference type="Google" id="ProtNLM"/>
    </source>
</evidence>
<dbReference type="CDD" id="cd14789">
    <property type="entry name" value="Tiki"/>
    <property type="match status" value="1"/>
</dbReference>
<dbReference type="Proteomes" id="UP000184480">
    <property type="component" value="Unassembled WGS sequence"/>
</dbReference>
<protein>
    <recommendedName>
        <fullName evidence="4">TraB family protein</fullName>
    </recommendedName>
</protein>
<dbReference type="STRING" id="1346286.SAMN05444362_10788"/>
<dbReference type="AlphaFoldDB" id="A0A1M5CAU6"/>
<proteinExistence type="predicted"/>